<keyword evidence="2" id="KW-0472">Membrane</keyword>
<proteinExistence type="predicted"/>
<protein>
    <recommendedName>
        <fullName evidence="5">DUF2567 domain-containing protein</fullName>
    </recommendedName>
</protein>
<dbReference type="RefSeq" id="WP_260724557.1">
    <property type="nucleotide sequence ID" value="NZ_BAAABS010000060.1"/>
</dbReference>
<feature type="transmembrane region" description="Helical" evidence="2">
    <location>
        <begin position="109"/>
        <end position="128"/>
    </location>
</feature>
<feature type="region of interest" description="Disordered" evidence="1">
    <location>
        <begin position="210"/>
        <end position="242"/>
    </location>
</feature>
<reference evidence="3" key="1">
    <citation type="submission" date="2021-04" db="EMBL/GenBank/DDBJ databases">
        <title>Biosynthetic gene clusters of Dactylosporangioum roseum.</title>
        <authorList>
            <person name="Hartkoorn R.C."/>
            <person name="Beaudoing E."/>
            <person name="Hot D."/>
            <person name="Moureu S."/>
        </authorList>
    </citation>
    <scope>NUCLEOTIDE SEQUENCE</scope>
    <source>
        <strain evidence="3">NRRL B-16295</strain>
    </source>
</reference>
<feature type="transmembrane region" description="Helical" evidence="2">
    <location>
        <begin position="29"/>
        <end position="53"/>
    </location>
</feature>
<dbReference type="EMBL" id="CP073721">
    <property type="protein sequence ID" value="UWZ35213.1"/>
    <property type="molecule type" value="Genomic_DNA"/>
</dbReference>
<evidence type="ECO:0000256" key="2">
    <source>
        <dbReference type="SAM" id="Phobius"/>
    </source>
</evidence>
<evidence type="ECO:0000256" key="1">
    <source>
        <dbReference type="SAM" id="MobiDB-lite"/>
    </source>
</evidence>
<keyword evidence="2" id="KW-0812">Transmembrane</keyword>
<organism evidence="3 4">
    <name type="scientific">Dactylosporangium roseum</name>
    <dbReference type="NCBI Taxonomy" id="47989"/>
    <lineage>
        <taxon>Bacteria</taxon>
        <taxon>Bacillati</taxon>
        <taxon>Actinomycetota</taxon>
        <taxon>Actinomycetes</taxon>
        <taxon>Micromonosporales</taxon>
        <taxon>Micromonosporaceae</taxon>
        <taxon>Dactylosporangium</taxon>
    </lineage>
</organism>
<evidence type="ECO:0008006" key="5">
    <source>
        <dbReference type="Google" id="ProtNLM"/>
    </source>
</evidence>
<keyword evidence="2" id="KW-1133">Transmembrane helix</keyword>
<feature type="transmembrane region" description="Helical" evidence="2">
    <location>
        <begin position="175"/>
        <end position="194"/>
    </location>
</feature>
<feature type="compositionally biased region" description="Pro residues" evidence="1">
    <location>
        <begin position="230"/>
        <end position="242"/>
    </location>
</feature>
<name>A0ABY5YZN5_9ACTN</name>
<evidence type="ECO:0000313" key="3">
    <source>
        <dbReference type="EMBL" id="UWZ35213.1"/>
    </source>
</evidence>
<dbReference type="Proteomes" id="UP001058271">
    <property type="component" value="Chromosome"/>
</dbReference>
<feature type="compositionally biased region" description="Low complexity" evidence="1">
    <location>
        <begin position="210"/>
        <end position="229"/>
    </location>
</feature>
<sequence>MSIAPIEPIGEPALGGPLSARRTSLGNELLFALIVAAAVAALGAPVGLLWSVVAPKVELVQTDFGPYPVDGEPEGYWADDGWFIIIALVTGAVVAVAAWLVFRRQRGAIMLGGLVIGSAAASVLAAWLGNKIGYAHYLDLVEHAPKDTRILRPVKLRTGESSLLFGFIPWVRGTMLIQALAAAAVYTGLAGFHASPTLRYETMPAEYLDPAPAAAQPHPQGFAGPAGPVLGPPPPAGDPEQR</sequence>
<feature type="transmembrane region" description="Helical" evidence="2">
    <location>
        <begin position="82"/>
        <end position="102"/>
    </location>
</feature>
<gene>
    <name evidence="3" type="ORF">Drose_29270</name>
</gene>
<accession>A0ABY5YZN5</accession>
<keyword evidence="4" id="KW-1185">Reference proteome</keyword>
<evidence type="ECO:0000313" key="4">
    <source>
        <dbReference type="Proteomes" id="UP001058271"/>
    </source>
</evidence>